<organism evidence="3 4">
    <name type="scientific">Fulvimarina manganoxydans</name>
    <dbReference type="NCBI Taxonomy" id="937218"/>
    <lineage>
        <taxon>Bacteria</taxon>
        <taxon>Pseudomonadati</taxon>
        <taxon>Pseudomonadota</taxon>
        <taxon>Alphaproteobacteria</taxon>
        <taxon>Hyphomicrobiales</taxon>
        <taxon>Aurantimonadaceae</taxon>
        <taxon>Fulvimarina</taxon>
    </lineage>
</organism>
<proteinExistence type="predicted"/>
<protein>
    <submittedName>
        <fullName evidence="3">Hook-length control protein FliK</fullName>
    </submittedName>
</protein>
<feature type="compositionally biased region" description="Low complexity" evidence="1">
    <location>
        <begin position="16"/>
        <end position="26"/>
    </location>
</feature>
<feature type="region of interest" description="Disordered" evidence="1">
    <location>
        <begin position="331"/>
        <end position="357"/>
    </location>
</feature>
<dbReference type="OrthoDB" id="7676733at2"/>
<feature type="compositionally biased region" description="Basic and acidic residues" evidence="1">
    <location>
        <begin position="159"/>
        <end position="170"/>
    </location>
</feature>
<evidence type="ECO:0000256" key="1">
    <source>
        <dbReference type="SAM" id="MobiDB-lite"/>
    </source>
</evidence>
<dbReference type="Gene3D" id="3.30.750.140">
    <property type="match status" value="1"/>
</dbReference>
<feature type="region of interest" description="Disordered" evidence="1">
    <location>
        <begin position="455"/>
        <end position="513"/>
    </location>
</feature>
<dbReference type="Pfam" id="PF02120">
    <property type="entry name" value="Flg_hook"/>
    <property type="match status" value="1"/>
</dbReference>
<dbReference type="STRING" id="937218.SAMN06297251_106168"/>
<feature type="region of interest" description="Disordered" evidence="1">
    <location>
        <begin position="1"/>
        <end position="171"/>
    </location>
</feature>
<keyword evidence="4" id="KW-1185">Reference proteome</keyword>
<feature type="compositionally biased region" description="Basic and acidic residues" evidence="1">
    <location>
        <begin position="487"/>
        <end position="504"/>
    </location>
</feature>
<reference evidence="3 4" key="1">
    <citation type="submission" date="2017-04" db="EMBL/GenBank/DDBJ databases">
        <authorList>
            <person name="Afonso C.L."/>
            <person name="Miller P.J."/>
            <person name="Scott M.A."/>
            <person name="Spackman E."/>
            <person name="Goraichik I."/>
            <person name="Dimitrov K.M."/>
            <person name="Suarez D.L."/>
            <person name="Swayne D.E."/>
        </authorList>
    </citation>
    <scope>NUCLEOTIDE SEQUENCE [LARGE SCALE GENOMIC DNA]</scope>
    <source>
        <strain evidence="3 4">CGMCC 1.10972</strain>
    </source>
</reference>
<evidence type="ECO:0000313" key="4">
    <source>
        <dbReference type="Proteomes" id="UP000192656"/>
    </source>
</evidence>
<evidence type="ECO:0000313" key="3">
    <source>
        <dbReference type="EMBL" id="SMC73075.1"/>
    </source>
</evidence>
<name>A0A1W2BJG6_9HYPH</name>
<dbReference type="InterPro" id="IPR038610">
    <property type="entry name" value="FliK-like_C_sf"/>
</dbReference>
<dbReference type="AlphaFoldDB" id="A0A1W2BJG6"/>
<dbReference type="CDD" id="cd17470">
    <property type="entry name" value="T3SS_Flik_C"/>
    <property type="match status" value="1"/>
</dbReference>
<feature type="compositionally biased region" description="Polar residues" evidence="1">
    <location>
        <begin position="37"/>
        <end position="52"/>
    </location>
</feature>
<accession>A0A1W2BJG6</accession>
<feature type="domain" description="Flagellar hook-length control protein-like C-terminal" evidence="2">
    <location>
        <begin position="365"/>
        <end position="434"/>
    </location>
</feature>
<dbReference type="Proteomes" id="UP000192656">
    <property type="component" value="Unassembled WGS sequence"/>
</dbReference>
<evidence type="ECO:0000259" key="2">
    <source>
        <dbReference type="Pfam" id="PF02120"/>
    </source>
</evidence>
<feature type="compositionally biased region" description="Gly residues" evidence="1">
    <location>
        <begin position="460"/>
        <end position="471"/>
    </location>
</feature>
<dbReference type="InterPro" id="IPR021136">
    <property type="entry name" value="Flagellar_hook_control-like_C"/>
</dbReference>
<feature type="compositionally biased region" description="Low complexity" evidence="1">
    <location>
        <begin position="334"/>
        <end position="354"/>
    </location>
</feature>
<feature type="compositionally biased region" description="Polar residues" evidence="1">
    <location>
        <begin position="137"/>
        <end position="152"/>
    </location>
</feature>
<dbReference type="EMBL" id="FWXR01000006">
    <property type="protein sequence ID" value="SMC73075.1"/>
    <property type="molecule type" value="Genomic_DNA"/>
</dbReference>
<feature type="compositionally biased region" description="Low complexity" evidence="1">
    <location>
        <begin position="95"/>
        <end position="134"/>
    </location>
</feature>
<gene>
    <name evidence="3" type="ORF">SAMN06297251_106168</name>
</gene>
<sequence>MTAVQMTAVAETTAKSSRSSSNSQESDGAKDLFESLVKNQGKNAGTAKSENQGEGEQDAGEVSEKEERSSKASSGAKGRIGFERMLAGTGEGSNASSSEEMATGGEGAASTEGEGAEMAGLAAAATALRAGEAAKQTGKTNLPGSQSPTATPQPADELIDAKLPPRDAPRADAAARFGRNAMPSGGEEGQKLGRADFVSMRTDFEPVSVREAFAALGSPGSAVAAMRKRAELGTTLGAMRNGDVPIGSKDAATGLAAQDDGTGDLADTIARLADRASGRHAHATRIAEARADGPTIQSTGDGRGMIERKIDASEPFGRQIGAVIAGEMGQARLPNAPNPTGSSGSPAGSNAPSGENMRMRAGGAALKTLEIQLQPAHFGKLEVVMRVVDGQMAIQLSVTEAETMMRLEDDREGLRSVLKSAGFDVDDASISITLRDQGAPQRQVAASDGAQMGARLGQDAGAGAGAGGRPGSDGRQPRDGSGAASLQHHEGAGESRPAELERGQRSSNSGLYL</sequence>
<dbReference type="RefSeq" id="WP_084409810.1">
    <property type="nucleotide sequence ID" value="NZ_FWXR01000006.1"/>
</dbReference>